<evidence type="ECO:0000313" key="2">
    <source>
        <dbReference type="EMBL" id="MDT0407392.1"/>
    </source>
</evidence>
<accession>A0ABU2QTK4</accession>
<feature type="region of interest" description="Disordered" evidence="1">
    <location>
        <begin position="1"/>
        <end position="21"/>
    </location>
</feature>
<organism evidence="2 3">
    <name type="scientific">Streptomyces edwardsiae</name>
    <dbReference type="NCBI Taxonomy" id="3075527"/>
    <lineage>
        <taxon>Bacteria</taxon>
        <taxon>Bacillati</taxon>
        <taxon>Actinomycetota</taxon>
        <taxon>Actinomycetes</taxon>
        <taxon>Kitasatosporales</taxon>
        <taxon>Streptomycetaceae</taxon>
        <taxon>Streptomyces</taxon>
    </lineage>
</organism>
<name>A0ABU2QTK4_9ACTN</name>
<proteinExistence type="predicted"/>
<feature type="compositionally biased region" description="Polar residues" evidence="1">
    <location>
        <begin position="1"/>
        <end position="11"/>
    </location>
</feature>
<dbReference type="EMBL" id="JAVRFB010000649">
    <property type="protein sequence ID" value="MDT0407392.1"/>
    <property type="molecule type" value="Genomic_DNA"/>
</dbReference>
<protein>
    <submittedName>
        <fullName evidence="2">TetR family transcriptional regulator</fullName>
    </submittedName>
</protein>
<evidence type="ECO:0000256" key="1">
    <source>
        <dbReference type="SAM" id="MobiDB-lite"/>
    </source>
</evidence>
<sequence length="42" mass="4411">MSSSDSPTSRTGRPRSTEADAAILEATRASLVDLGWSKLTMG</sequence>
<feature type="non-terminal residue" evidence="2">
    <location>
        <position position="42"/>
    </location>
</feature>
<gene>
    <name evidence="2" type="ORF">RM528_36740</name>
</gene>
<reference evidence="3" key="1">
    <citation type="submission" date="2023-07" db="EMBL/GenBank/DDBJ databases">
        <title>30 novel species of actinomycetes from the DSMZ collection.</title>
        <authorList>
            <person name="Nouioui I."/>
        </authorList>
    </citation>
    <scope>NUCLEOTIDE SEQUENCE [LARGE SCALE GENOMIC DNA]</scope>
    <source>
        <strain evidence="3">DSM 41635</strain>
    </source>
</reference>
<dbReference type="Gene3D" id="1.10.10.60">
    <property type="entry name" value="Homeodomain-like"/>
    <property type="match status" value="1"/>
</dbReference>
<dbReference type="Proteomes" id="UP001180503">
    <property type="component" value="Unassembled WGS sequence"/>
</dbReference>
<comment type="caution">
    <text evidence="2">The sequence shown here is derived from an EMBL/GenBank/DDBJ whole genome shotgun (WGS) entry which is preliminary data.</text>
</comment>
<evidence type="ECO:0000313" key="3">
    <source>
        <dbReference type="Proteomes" id="UP001180503"/>
    </source>
</evidence>